<dbReference type="KEGG" id="ddt:AAY81_05655"/>
<organism evidence="3 4">
    <name type="scientific">Denitrobacterium detoxificans</name>
    <dbReference type="NCBI Taxonomy" id="79604"/>
    <lineage>
        <taxon>Bacteria</taxon>
        <taxon>Bacillati</taxon>
        <taxon>Actinomycetota</taxon>
        <taxon>Coriobacteriia</taxon>
        <taxon>Eggerthellales</taxon>
        <taxon>Eggerthellaceae</taxon>
        <taxon>Denitrobacterium</taxon>
    </lineage>
</organism>
<gene>
    <name evidence="3" type="ORF">SAMN02910314_01447</name>
</gene>
<keyword evidence="1" id="KW-0597">Phosphoprotein</keyword>
<dbReference type="STRING" id="79604.AAY81_05655"/>
<evidence type="ECO:0000259" key="2">
    <source>
        <dbReference type="PROSITE" id="PS50006"/>
    </source>
</evidence>
<name>A0A172RYF2_9ACTN</name>
<evidence type="ECO:0000313" key="3">
    <source>
        <dbReference type="EMBL" id="SEO87194.1"/>
    </source>
</evidence>
<dbReference type="InterPro" id="IPR008984">
    <property type="entry name" value="SMAD_FHA_dom_sf"/>
</dbReference>
<evidence type="ECO:0000256" key="1">
    <source>
        <dbReference type="ARBA" id="ARBA00022553"/>
    </source>
</evidence>
<dbReference type="Pfam" id="PF00498">
    <property type="entry name" value="FHA"/>
    <property type="match status" value="1"/>
</dbReference>
<feature type="domain" description="FHA" evidence="2">
    <location>
        <begin position="80"/>
        <end position="129"/>
    </location>
</feature>
<dbReference type="SMART" id="SM00240">
    <property type="entry name" value="FHA"/>
    <property type="match status" value="1"/>
</dbReference>
<dbReference type="PROSITE" id="PS50006">
    <property type="entry name" value="FHA_DOMAIN"/>
    <property type="match status" value="1"/>
</dbReference>
<protein>
    <submittedName>
        <fullName evidence="3">Zinc-ribbon domain-containing protein</fullName>
    </submittedName>
</protein>
<dbReference type="EMBL" id="FOEC01000009">
    <property type="protein sequence ID" value="SEO87194.1"/>
    <property type="molecule type" value="Genomic_DNA"/>
</dbReference>
<dbReference type="InterPro" id="IPR000253">
    <property type="entry name" value="FHA_dom"/>
</dbReference>
<dbReference type="RefSeq" id="WP_066662458.1">
    <property type="nucleotide sequence ID" value="NZ_CP011402.1"/>
</dbReference>
<reference evidence="4" key="1">
    <citation type="submission" date="2016-10" db="EMBL/GenBank/DDBJ databases">
        <authorList>
            <person name="Varghese N."/>
        </authorList>
    </citation>
    <scope>NUCLEOTIDE SEQUENCE [LARGE SCALE GENOMIC DNA]</scope>
    <source>
        <strain evidence="4">DSM 21843</strain>
    </source>
</reference>
<sequence>METCPVCNGPVSPQDAACPSCGFKLTGSTQKFQPINLNDDAPRDKQAAEAKVAAQPSASFTVVRGPQQIDTKYSLEARELTIGRSPKCDIFLNDMTVSRHHAVVMPVGDRFAIRDEDSFNGVWINNENVTQRVLEKDDIVQIGAFCLLYSE</sequence>
<dbReference type="CDD" id="cd00060">
    <property type="entry name" value="FHA"/>
    <property type="match status" value="1"/>
</dbReference>
<evidence type="ECO:0000313" key="4">
    <source>
        <dbReference type="Proteomes" id="UP000182975"/>
    </source>
</evidence>
<dbReference type="AlphaFoldDB" id="A0A172RYF2"/>
<proteinExistence type="predicted"/>
<keyword evidence="4" id="KW-1185">Reference proteome</keyword>
<dbReference type="SUPFAM" id="SSF49879">
    <property type="entry name" value="SMAD/FHA domain"/>
    <property type="match status" value="1"/>
</dbReference>
<dbReference type="OrthoDB" id="9815925at2"/>
<dbReference type="Gene3D" id="2.60.200.20">
    <property type="match status" value="1"/>
</dbReference>
<dbReference type="PATRIC" id="fig|79604.3.peg.1141"/>
<dbReference type="Proteomes" id="UP000182975">
    <property type="component" value="Unassembled WGS sequence"/>
</dbReference>
<accession>A0A172RYF2</accession>